<protein>
    <submittedName>
        <fullName evidence="2">Uncharacterized protein</fullName>
    </submittedName>
</protein>
<evidence type="ECO:0000313" key="3">
    <source>
        <dbReference type="Proteomes" id="UP000035930"/>
    </source>
</evidence>
<dbReference type="RefSeq" id="WP_014715015.1">
    <property type="nucleotide sequence ID" value="NZ_CP011923.2"/>
</dbReference>
<accession>A0AAP7KJ33</accession>
<reference evidence="1" key="2">
    <citation type="submission" date="2017-08" db="EMBL/GenBank/DDBJ databases">
        <title>Complete Genome Sequence of Francisella noatunensis subsp. orientalis strain FNO190.</title>
        <authorList>
            <person name="Pereira F.L."/>
            <person name="Goncalves L.A."/>
            <person name="Guilherme T.C."/>
            <person name="Soares S.C."/>
            <person name="Dorella F.A."/>
            <person name="Carvalho A.F."/>
            <person name="Leibowitz M.P."/>
            <person name="Leal C.A.G."/>
            <person name="Azevedo V.A.C."/>
            <person name="Figueiredo H.C.P."/>
        </authorList>
    </citation>
    <scope>NUCLEOTIDE SEQUENCE</scope>
    <source>
        <strain evidence="1">FNO190</strain>
    </source>
</reference>
<gene>
    <name evidence="2" type="ORF">CHQ83_05760</name>
    <name evidence="1" type="ORF">FNO190_1076</name>
</gene>
<evidence type="ECO:0000313" key="1">
    <source>
        <dbReference type="EMBL" id="AKN88781.1"/>
    </source>
</evidence>
<proteinExistence type="predicted"/>
<keyword evidence="3" id="KW-1185">Reference proteome</keyword>
<dbReference type="AlphaFoldDB" id="A0AAP7KJ33"/>
<evidence type="ECO:0000313" key="2">
    <source>
        <dbReference type="EMBL" id="NIY56790.1"/>
    </source>
</evidence>
<dbReference type="Proteomes" id="UP000035930">
    <property type="component" value="Chromosome"/>
</dbReference>
<dbReference type="EMBL" id="QPQM01000014">
    <property type="protein sequence ID" value="NIY56790.1"/>
    <property type="molecule type" value="Genomic_DNA"/>
</dbReference>
<evidence type="ECO:0000313" key="4">
    <source>
        <dbReference type="Proteomes" id="UP000774689"/>
    </source>
</evidence>
<name>A0AAP7KJ33_9GAMM</name>
<reference evidence="3" key="1">
    <citation type="submission" date="2015-02" db="EMBL/GenBank/DDBJ databases">
        <title>Complete genome sequence of Francisella noatunensis subsp. orientalis FNO190 isolated from farm-raised Nile tilapia in Brazil.</title>
        <authorList>
            <person name="Figueiredo H.C.P."/>
            <person name="Leal C.A.G."/>
            <person name="Pereira F.L."/>
            <person name="Soares S.C."/>
            <person name="Goncalves L.A."/>
            <person name="Dorella F.A."/>
            <person name="Carvalho A.F."/>
            <person name="Azevedo V.A.C."/>
        </authorList>
    </citation>
    <scope>NUCLEOTIDE SEQUENCE [LARGE SCALE GENOMIC DNA]</scope>
    <source>
        <strain evidence="3">FNO190</strain>
    </source>
</reference>
<dbReference type="EMBL" id="CP011923">
    <property type="protein sequence ID" value="AKN88781.1"/>
    <property type="molecule type" value="Genomic_DNA"/>
</dbReference>
<sequence>MKSTRIFFLIIFGFISSFCYAYYIEENGKKIPVSKRVADTIDDIEIKEGEALSQQQIVDIIEQNDKDLGNKEFIVSCLEN</sequence>
<reference evidence="2" key="3">
    <citation type="journal article" date="2020" name="Int. J. Syst. Evol. Microbiol.">
        <title>Reclassification of Francisella noatunensis subsp. orientalis Ottem et al. 2009 as Francisella orientalis sp. nov., Francisella noatunensis subsp. chilensis subsp. nov. and emended description of Francisella noatunensis.</title>
        <authorList>
            <person name="Ramirez-Paredes J.G."/>
            <person name="Larsson P."/>
            <person name="Thompson K.D."/>
            <person name="Penman D.J."/>
            <person name="Busse H.J."/>
            <person name="Ohrman C."/>
            <person name="Sjodin A."/>
            <person name="Soto E."/>
            <person name="Richards R.H."/>
            <person name="Adams A."/>
            <person name="Colquhoun D.J."/>
        </authorList>
    </citation>
    <scope>NUCLEOTIDE SEQUENCE</scope>
    <source>
        <strain evidence="2">LADL-07285A</strain>
    </source>
</reference>
<organism evidence="2 4">
    <name type="scientific">Francisella orientalis</name>
    <dbReference type="NCBI Taxonomy" id="299583"/>
    <lineage>
        <taxon>Bacteria</taxon>
        <taxon>Pseudomonadati</taxon>
        <taxon>Pseudomonadota</taxon>
        <taxon>Gammaproteobacteria</taxon>
        <taxon>Thiotrichales</taxon>
        <taxon>Francisellaceae</taxon>
        <taxon>Francisella</taxon>
    </lineage>
</organism>
<dbReference type="Proteomes" id="UP000774689">
    <property type="component" value="Unassembled WGS sequence"/>
</dbReference>